<sequence length="63" mass="7144">MICDGCKEIVNESCSRYSSEGMKAFDRKGYCPFTDISPNKDMERGTGGVRVGQQKQRKVKHKK</sequence>
<protein>
    <submittedName>
        <fullName evidence="2">Uncharacterized protein</fullName>
    </submittedName>
</protein>
<feature type="region of interest" description="Disordered" evidence="1">
    <location>
        <begin position="36"/>
        <end position="63"/>
    </location>
</feature>
<accession>A0A6M3KZ76</accession>
<organism evidence="2">
    <name type="scientific">viral metagenome</name>
    <dbReference type="NCBI Taxonomy" id="1070528"/>
    <lineage>
        <taxon>unclassified sequences</taxon>
        <taxon>metagenomes</taxon>
        <taxon>organismal metagenomes</taxon>
    </lineage>
</organism>
<gene>
    <name evidence="2" type="ORF">MM415B03072_0008</name>
</gene>
<reference evidence="2" key="1">
    <citation type="submission" date="2020-03" db="EMBL/GenBank/DDBJ databases">
        <title>The deep terrestrial virosphere.</title>
        <authorList>
            <person name="Holmfeldt K."/>
            <person name="Nilsson E."/>
            <person name="Simone D."/>
            <person name="Lopez-Fernandez M."/>
            <person name="Wu X."/>
            <person name="de Brujin I."/>
            <person name="Lundin D."/>
            <person name="Andersson A."/>
            <person name="Bertilsson S."/>
            <person name="Dopson M."/>
        </authorList>
    </citation>
    <scope>NUCLEOTIDE SEQUENCE</scope>
    <source>
        <strain evidence="2">MM415B03072</strain>
    </source>
</reference>
<evidence type="ECO:0000256" key="1">
    <source>
        <dbReference type="SAM" id="MobiDB-lite"/>
    </source>
</evidence>
<dbReference type="AlphaFoldDB" id="A0A6M3KZ76"/>
<name>A0A6M3KZ76_9ZZZZ</name>
<dbReference type="EMBL" id="MT142674">
    <property type="protein sequence ID" value="QJA86992.1"/>
    <property type="molecule type" value="Genomic_DNA"/>
</dbReference>
<evidence type="ECO:0000313" key="2">
    <source>
        <dbReference type="EMBL" id="QJA86992.1"/>
    </source>
</evidence>
<proteinExistence type="predicted"/>